<dbReference type="InterPro" id="IPR045358">
    <property type="entry name" value="Ty3_capsid"/>
</dbReference>
<dbReference type="Pfam" id="PF08284">
    <property type="entry name" value="RVP_2"/>
    <property type="match status" value="1"/>
</dbReference>
<keyword evidence="10" id="KW-0694">RNA-binding</keyword>
<dbReference type="PANTHER" id="PTHR37984">
    <property type="entry name" value="PROTEIN CBG26694"/>
    <property type="match status" value="1"/>
</dbReference>
<sequence length="1577" mass="178409">MSLTEPTTDSAVLSTMKTLIENQTLAVHQTLQQYMSTVDSRFEELRSQINGSVGASVGSSRPMAPEPASSTVLSGVSDISPLLRSMKMDVPKFDGTDPNGWDFRINEFFDFHGTPDQLRLRIVSFHMEGKAAAWYQWMKANNLLSTWQNFLLNLKQRFGTSMYEDHQGNLSKLSQTSTVADFQSAFEDLMNKVTGISEPLLVSFFITGLKPDIRRELLFARPTSLMEAFALAKAYEARSEEIKTSSRSWTKWTPSSTHTHQSTITASPHPASYKTPTPTPLPSLSAAKQPPQPPLLPTPTLPIHRLTPAELGEKRDKGLCYNCDQKYSATHRCRSKFLLLMGTDDEDDEPSEDAFSHAQPDEVVTADISSLNALAGQTNPRSLRVLGTVASYQFQVLIDSGSTHNFLKPPLAERLGLSVQAIPPFRVYIGNGDFLTCRFLCPKVPINMQGHEFLLDFFLLPIEGPDAVLGIQWLQSLGRISTDYSEMTMEFQWEGKSVILRGDPIPNPNLISFNQFHALLSNSKIDSLFELHSLSTEPSATHTSTNTLPDNDFEFLRSLPEPITTLLKKFKALFAPPTGLPPQRLFDHKIHLIPNSKPVNVRPYRYPYFQKTEMEKLVREMLNQGIIKPSQSPFSSPVMLVKKKDGSYRFCVDYRAVNAVTVKDKFPIPTIDELFDELGGARIFSKLDLRAGYHQIRVHKRDTYKTAFRTHDGHYEFLVMPFGLTNAPSTFQATMNQLFASFLRKFVIVFFDDILVYSASLADHVYHLGQVMSCLYTSQFYVKFSKCLFCQESIDYLGHIVSARGVHADPQKITAMVDWPLPKSVKQLRGFLGLTGYYRRFIQGYATIAAPLTELLCKEAFHWNLAATQAFQALKKALVEAPVLHLPNFALEFVIETDASNVGIGAVLMQAGHPLSYFSKKLGPRMRASSTYLKELYAIVAAVQKWRQYLLGRFFLIRTDHKSIKELFQQVIHTPEQQFYIRKLMGYQFRIDYKAGTFNKAADALSRIHGDNVTEEPKPTTLCLSFVSQPSSELLTNLHKENCSLPDMKQLHQRYAAGSLSSAFSVQEGFLLFRHRYYLSPNSSLKAVLLKEFHETPMAGHAGIKKTLVRLSSTFFWPKMREDVEQHVATCLVCQQIKYSTQAPAGLLQPLPVPSLVWDELTMDFITGLPLSRGFEAILVVVDRLSKSAHFGALPSQFTAIKTAALFADMVVKLHGFPSSIISYRDPIFMSNFWQKLFDLSGTQLRHSTAYHPQTDGQSEVVNRGLEQYLRAFSQDKPQTWSSFLGWAEFCYNTSYHSSLRMTPFQALYGRFPPTIPSYSRGSTSIQALEDMLIERDAMLCSLKENLRQAQHRMAQKANLHRRETQLQVGDKVLVHLQPYRRPSVAKRLSHKLARRYYGPFTVVERIGPVAYKLELPTNCRIHPVFHISLLKPYVGNSPIDVYSLPPGSVDNKPLSSPIAVCAERKILRQGKETPQILVQWSDSSPENSTWEDFEEFRKLYPALHLEDKVSFQGMGNDTTWPIVVNQIEHNETAREETQPAEMEEVQPVNETQAREQLKTGSARARKKPGWLKDFVI</sequence>
<dbReference type="InterPro" id="IPR043128">
    <property type="entry name" value="Rev_trsase/Diguanyl_cyclase"/>
</dbReference>
<evidence type="ECO:0000256" key="15">
    <source>
        <dbReference type="ARBA" id="ARBA00023172"/>
    </source>
</evidence>
<keyword evidence="21" id="KW-1185">Reference proteome</keyword>
<dbReference type="FunFam" id="3.30.70.270:FF:000020">
    <property type="entry name" value="Transposon Tf2-6 polyprotein-like Protein"/>
    <property type="match status" value="1"/>
</dbReference>
<dbReference type="GO" id="GO:0003723">
    <property type="term" value="F:RNA binding"/>
    <property type="evidence" value="ECO:0007669"/>
    <property type="project" value="UniProtKB-KW"/>
</dbReference>
<keyword evidence="2" id="KW-0808">Transferase</keyword>
<comment type="caution">
    <text evidence="20">The sequence shown here is derived from an EMBL/GenBank/DDBJ whole genome shotgun (WGS) entry which is preliminary data.</text>
</comment>
<evidence type="ECO:0008006" key="22">
    <source>
        <dbReference type="Google" id="ProtNLM"/>
    </source>
</evidence>
<dbReference type="PROSITE" id="PS50878">
    <property type="entry name" value="RT_POL"/>
    <property type="match status" value="1"/>
</dbReference>
<dbReference type="InterPro" id="IPR043502">
    <property type="entry name" value="DNA/RNA_pol_sf"/>
</dbReference>
<dbReference type="SUPFAM" id="SSF53098">
    <property type="entry name" value="Ribonuclease H-like"/>
    <property type="match status" value="1"/>
</dbReference>
<keyword evidence="12" id="KW-0695">RNA-directed DNA polymerase</keyword>
<evidence type="ECO:0000256" key="9">
    <source>
        <dbReference type="ARBA" id="ARBA00022842"/>
    </source>
</evidence>
<dbReference type="Pfam" id="PF17919">
    <property type="entry name" value="RT_RNaseH_2"/>
    <property type="match status" value="1"/>
</dbReference>
<protein>
    <recommendedName>
        <fullName evidence="22">Ty3/gypsy retrotransposon protein</fullName>
    </recommendedName>
</protein>
<evidence type="ECO:0000256" key="8">
    <source>
        <dbReference type="ARBA" id="ARBA00022801"/>
    </source>
</evidence>
<dbReference type="Gene3D" id="2.40.70.10">
    <property type="entry name" value="Acid Proteases"/>
    <property type="match status" value="1"/>
</dbReference>
<keyword evidence="8" id="KW-0378">Hydrolase</keyword>
<keyword evidence="3" id="KW-0548">Nucleotidyltransferase</keyword>
<feature type="region of interest" description="Disordered" evidence="17">
    <location>
        <begin position="1532"/>
        <end position="1569"/>
    </location>
</feature>
<dbReference type="Gene3D" id="1.10.340.70">
    <property type="match status" value="1"/>
</dbReference>
<dbReference type="SUPFAM" id="SSF50630">
    <property type="entry name" value="Acid proteases"/>
    <property type="match status" value="1"/>
</dbReference>
<evidence type="ECO:0000256" key="3">
    <source>
        <dbReference type="ARBA" id="ARBA00022695"/>
    </source>
</evidence>
<dbReference type="InterPro" id="IPR016197">
    <property type="entry name" value="Chromo-like_dom_sf"/>
</dbReference>
<dbReference type="CDD" id="cd00303">
    <property type="entry name" value="retropepsin_like"/>
    <property type="match status" value="1"/>
</dbReference>
<dbReference type="Gene3D" id="3.30.420.10">
    <property type="entry name" value="Ribonuclease H-like superfamily/Ribonuclease H"/>
    <property type="match status" value="1"/>
</dbReference>
<keyword evidence="9" id="KW-0460">Magnesium</keyword>
<dbReference type="InterPro" id="IPR001969">
    <property type="entry name" value="Aspartic_peptidase_AS"/>
</dbReference>
<dbReference type="Gene3D" id="3.10.10.10">
    <property type="entry name" value="HIV Type 1 Reverse Transcriptase, subunit A, domain 1"/>
    <property type="match status" value="1"/>
</dbReference>
<dbReference type="GO" id="GO:0015074">
    <property type="term" value="P:DNA integration"/>
    <property type="evidence" value="ECO:0007669"/>
    <property type="project" value="UniProtKB-KW"/>
</dbReference>
<evidence type="ECO:0000256" key="5">
    <source>
        <dbReference type="ARBA" id="ARBA00022723"/>
    </source>
</evidence>
<evidence type="ECO:0000256" key="17">
    <source>
        <dbReference type="SAM" id="MobiDB-lite"/>
    </source>
</evidence>
<evidence type="ECO:0000256" key="7">
    <source>
        <dbReference type="ARBA" id="ARBA00022759"/>
    </source>
</evidence>
<dbReference type="PANTHER" id="PTHR37984:SF5">
    <property type="entry name" value="PROTEIN NYNRIN-LIKE"/>
    <property type="match status" value="1"/>
</dbReference>
<feature type="region of interest" description="Disordered" evidence="17">
    <location>
        <begin position="246"/>
        <end position="302"/>
    </location>
</feature>
<evidence type="ECO:0000256" key="16">
    <source>
        <dbReference type="ARBA" id="ARBA00023268"/>
    </source>
</evidence>
<evidence type="ECO:0000313" key="20">
    <source>
        <dbReference type="EMBL" id="KAK9202529.1"/>
    </source>
</evidence>
<dbReference type="PROSITE" id="PS50994">
    <property type="entry name" value="INTEGRASE"/>
    <property type="match status" value="1"/>
</dbReference>
<dbReference type="GO" id="GO:0003887">
    <property type="term" value="F:DNA-directed DNA polymerase activity"/>
    <property type="evidence" value="ECO:0007669"/>
    <property type="project" value="UniProtKB-KW"/>
</dbReference>
<keyword evidence="14" id="KW-0238">DNA-binding</keyword>
<name>A0AAP0MDH0_9ROSI</name>
<keyword evidence="1" id="KW-0645">Protease</keyword>
<dbReference type="Pfam" id="PF17921">
    <property type="entry name" value="Integrase_H2C2"/>
    <property type="match status" value="1"/>
</dbReference>
<feature type="domain" description="Reverse transcriptase" evidence="18">
    <location>
        <begin position="622"/>
        <end position="801"/>
    </location>
</feature>
<evidence type="ECO:0000259" key="18">
    <source>
        <dbReference type="PROSITE" id="PS50878"/>
    </source>
</evidence>
<evidence type="ECO:0000256" key="13">
    <source>
        <dbReference type="ARBA" id="ARBA00022932"/>
    </source>
</evidence>
<dbReference type="Pfam" id="PF24626">
    <property type="entry name" value="SH3_Tf2-1"/>
    <property type="match status" value="1"/>
</dbReference>
<dbReference type="SUPFAM" id="SSF54160">
    <property type="entry name" value="Chromo domain-like"/>
    <property type="match status" value="1"/>
</dbReference>
<dbReference type="InterPro" id="IPR041577">
    <property type="entry name" value="RT_RNaseH_2"/>
</dbReference>
<dbReference type="InterPro" id="IPR000477">
    <property type="entry name" value="RT_dom"/>
</dbReference>
<evidence type="ECO:0000256" key="2">
    <source>
        <dbReference type="ARBA" id="ARBA00022679"/>
    </source>
</evidence>
<dbReference type="Pfam" id="PF00078">
    <property type="entry name" value="RVT_1"/>
    <property type="match status" value="1"/>
</dbReference>
<proteinExistence type="predicted"/>
<accession>A0AAP0MDH0</accession>
<evidence type="ECO:0000256" key="10">
    <source>
        <dbReference type="ARBA" id="ARBA00022884"/>
    </source>
</evidence>
<dbReference type="GO" id="GO:0003964">
    <property type="term" value="F:RNA-directed DNA polymerase activity"/>
    <property type="evidence" value="ECO:0007669"/>
    <property type="project" value="UniProtKB-KW"/>
</dbReference>
<gene>
    <name evidence="20" type="ORF">WN944_017740</name>
</gene>
<evidence type="ECO:0000256" key="14">
    <source>
        <dbReference type="ARBA" id="ARBA00023125"/>
    </source>
</evidence>
<dbReference type="Proteomes" id="UP001428341">
    <property type="component" value="Unassembled WGS sequence"/>
</dbReference>
<dbReference type="EMBL" id="JBCGBO010000005">
    <property type="protein sequence ID" value="KAK9202529.1"/>
    <property type="molecule type" value="Genomic_DNA"/>
</dbReference>
<dbReference type="GO" id="GO:0004190">
    <property type="term" value="F:aspartic-type endopeptidase activity"/>
    <property type="evidence" value="ECO:0007669"/>
    <property type="project" value="UniProtKB-KW"/>
</dbReference>
<dbReference type="GO" id="GO:0006508">
    <property type="term" value="P:proteolysis"/>
    <property type="evidence" value="ECO:0007669"/>
    <property type="project" value="UniProtKB-KW"/>
</dbReference>
<organism evidence="20 21">
    <name type="scientific">Citrus x changshan-huyou</name>
    <dbReference type="NCBI Taxonomy" id="2935761"/>
    <lineage>
        <taxon>Eukaryota</taxon>
        <taxon>Viridiplantae</taxon>
        <taxon>Streptophyta</taxon>
        <taxon>Embryophyta</taxon>
        <taxon>Tracheophyta</taxon>
        <taxon>Spermatophyta</taxon>
        <taxon>Magnoliopsida</taxon>
        <taxon>eudicotyledons</taxon>
        <taxon>Gunneridae</taxon>
        <taxon>Pentapetalae</taxon>
        <taxon>rosids</taxon>
        <taxon>malvids</taxon>
        <taxon>Sapindales</taxon>
        <taxon>Rutaceae</taxon>
        <taxon>Aurantioideae</taxon>
        <taxon>Citrus</taxon>
    </lineage>
</organism>
<dbReference type="SUPFAM" id="SSF56672">
    <property type="entry name" value="DNA/RNA polymerases"/>
    <property type="match status" value="1"/>
</dbReference>
<evidence type="ECO:0000256" key="1">
    <source>
        <dbReference type="ARBA" id="ARBA00022670"/>
    </source>
</evidence>
<keyword evidence="6" id="KW-0064">Aspartyl protease</keyword>
<evidence type="ECO:0000256" key="12">
    <source>
        <dbReference type="ARBA" id="ARBA00022918"/>
    </source>
</evidence>
<dbReference type="Gene3D" id="3.30.70.270">
    <property type="match status" value="2"/>
</dbReference>
<evidence type="ECO:0000313" key="21">
    <source>
        <dbReference type="Proteomes" id="UP001428341"/>
    </source>
</evidence>
<dbReference type="InterPro" id="IPR050951">
    <property type="entry name" value="Retrovirus_Pol_polyprotein"/>
</dbReference>
<dbReference type="FunFam" id="1.10.340.70:FF:000001">
    <property type="entry name" value="Retrovirus-related Pol polyprotein from transposon gypsy-like Protein"/>
    <property type="match status" value="1"/>
</dbReference>
<feature type="domain" description="Integrase catalytic" evidence="19">
    <location>
        <begin position="1148"/>
        <end position="1312"/>
    </location>
</feature>
<dbReference type="InterPro" id="IPR012337">
    <property type="entry name" value="RNaseH-like_sf"/>
</dbReference>
<dbReference type="CDD" id="cd09274">
    <property type="entry name" value="RNase_HI_RT_Ty3"/>
    <property type="match status" value="1"/>
</dbReference>
<feature type="compositionally biased region" description="Polar residues" evidence="17">
    <location>
        <begin position="246"/>
        <end position="266"/>
    </location>
</feature>
<dbReference type="InterPro" id="IPR056924">
    <property type="entry name" value="SH3_Tf2-1"/>
</dbReference>
<keyword evidence="7" id="KW-0255">Endonuclease</keyword>
<dbReference type="InterPro" id="IPR001584">
    <property type="entry name" value="Integrase_cat-core"/>
</dbReference>
<reference evidence="20 21" key="1">
    <citation type="submission" date="2024-05" db="EMBL/GenBank/DDBJ databases">
        <title>Haplotype-resolved chromosome-level genome assembly of Huyou (Citrus changshanensis).</title>
        <authorList>
            <person name="Miao C."/>
            <person name="Chen W."/>
            <person name="Wu Y."/>
            <person name="Wang L."/>
            <person name="Zhao S."/>
            <person name="Grierson D."/>
            <person name="Xu C."/>
            <person name="Chen K."/>
        </authorList>
    </citation>
    <scope>NUCLEOTIDE SEQUENCE [LARGE SCALE GENOMIC DNA]</scope>
    <source>
        <strain evidence="20">01-14</strain>
        <tissue evidence="20">Leaf</tissue>
    </source>
</reference>
<dbReference type="CDD" id="cd01647">
    <property type="entry name" value="RT_LTR"/>
    <property type="match status" value="1"/>
</dbReference>
<dbReference type="PROSITE" id="PS00141">
    <property type="entry name" value="ASP_PROTEASE"/>
    <property type="match status" value="1"/>
</dbReference>
<evidence type="ECO:0000259" key="19">
    <source>
        <dbReference type="PROSITE" id="PS50994"/>
    </source>
</evidence>
<dbReference type="InterPro" id="IPR041588">
    <property type="entry name" value="Integrase_H2C2"/>
</dbReference>
<evidence type="ECO:0000256" key="6">
    <source>
        <dbReference type="ARBA" id="ARBA00022750"/>
    </source>
</evidence>
<evidence type="ECO:0000256" key="11">
    <source>
        <dbReference type="ARBA" id="ARBA00022908"/>
    </source>
</evidence>
<dbReference type="Pfam" id="PF19259">
    <property type="entry name" value="Ty3_capsid"/>
    <property type="match status" value="1"/>
</dbReference>
<feature type="region of interest" description="Disordered" evidence="17">
    <location>
        <begin position="53"/>
        <end position="72"/>
    </location>
</feature>
<feature type="compositionally biased region" description="Pro residues" evidence="17">
    <location>
        <begin position="290"/>
        <end position="300"/>
    </location>
</feature>
<keyword evidence="13" id="KW-0239">DNA-directed DNA polymerase</keyword>
<dbReference type="GO" id="GO:0006310">
    <property type="term" value="P:DNA recombination"/>
    <property type="evidence" value="ECO:0007669"/>
    <property type="project" value="UniProtKB-KW"/>
</dbReference>
<dbReference type="GO" id="GO:0046872">
    <property type="term" value="F:metal ion binding"/>
    <property type="evidence" value="ECO:0007669"/>
    <property type="project" value="UniProtKB-KW"/>
</dbReference>
<dbReference type="GO" id="GO:0003677">
    <property type="term" value="F:DNA binding"/>
    <property type="evidence" value="ECO:0007669"/>
    <property type="project" value="UniProtKB-KW"/>
</dbReference>
<dbReference type="Gene3D" id="3.10.20.370">
    <property type="match status" value="1"/>
</dbReference>
<dbReference type="GO" id="GO:0004519">
    <property type="term" value="F:endonuclease activity"/>
    <property type="evidence" value="ECO:0007669"/>
    <property type="project" value="UniProtKB-KW"/>
</dbReference>
<dbReference type="InterPro" id="IPR021109">
    <property type="entry name" value="Peptidase_aspartic_dom_sf"/>
</dbReference>
<keyword evidence="11" id="KW-0229">DNA integration</keyword>
<dbReference type="InterPro" id="IPR036397">
    <property type="entry name" value="RNaseH_sf"/>
</dbReference>
<dbReference type="FunFam" id="3.10.10.10:FF:000007">
    <property type="entry name" value="Retrovirus-related Pol polyprotein from transposon 17.6-like Protein"/>
    <property type="match status" value="1"/>
</dbReference>
<evidence type="ECO:0000256" key="4">
    <source>
        <dbReference type="ARBA" id="ARBA00022722"/>
    </source>
</evidence>
<keyword evidence="15" id="KW-0233">DNA recombination</keyword>
<keyword evidence="16" id="KW-0511">Multifunctional enzyme</keyword>
<keyword evidence="5" id="KW-0479">Metal-binding</keyword>
<keyword evidence="4" id="KW-0540">Nuclease</keyword>